<dbReference type="EMBL" id="BKCP01006682">
    <property type="protein sequence ID" value="GER43608.1"/>
    <property type="molecule type" value="Genomic_DNA"/>
</dbReference>
<accession>A0A5A7QF45</accession>
<dbReference type="AlphaFoldDB" id="A0A5A7QF45"/>
<feature type="compositionally biased region" description="Basic and acidic residues" evidence="1">
    <location>
        <begin position="145"/>
        <end position="154"/>
    </location>
</feature>
<feature type="region of interest" description="Disordered" evidence="1">
    <location>
        <begin position="145"/>
        <end position="165"/>
    </location>
</feature>
<evidence type="ECO:0000313" key="3">
    <source>
        <dbReference type="Proteomes" id="UP000325081"/>
    </source>
</evidence>
<dbReference type="Proteomes" id="UP000325081">
    <property type="component" value="Unassembled WGS sequence"/>
</dbReference>
<name>A0A5A7QF45_STRAF</name>
<gene>
    <name evidence="2" type="ORF">STAS_20476</name>
</gene>
<reference evidence="3" key="1">
    <citation type="journal article" date="2019" name="Curr. Biol.">
        <title>Genome Sequence of Striga asiatica Provides Insight into the Evolution of Plant Parasitism.</title>
        <authorList>
            <person name="Yoshida S."/>
            <person name="Kim S."/>
            <person name="Wafula E.K."/>
            <person name="Tanskanen J."/>
            <person name="Kim Y.M."/>
            <person name="Honaas L."/>
            <person name="Yang Z."/>
            <person name="Spallek T."/>
            <person name="Conn C.E."/>
            <person name="Ichihashi Y."/>
            <person name="Cheong K."/>
            <person name="Cui S."/>
            <person name="Der J.P."/>
            <person name="Gundlach H."/>
            <person name="Jiao Y."/>
            <person name="Hori C."/>
            <person name="Ishida J.K."/>
            <person name="Kasahara H."/>
            <person name="Kiba T."/>
            <person name="Kim M.S."/>
            <person name="Koo N."/>
            <person name="Laohavisit A."/>
            <person name="Lee Y.H."/>
            <person name="Lumba S."/>
            <person name="McCourt P."/>
            <person name="Mortimer J.C."/>
            <person name="Mutuku J.M."/>
            <person name="Nomura T."/>
            <person name="Sasaki-Sekimoto Y."/>
            <person name="Seto Y."/>
            <person name="Wang Y."/>
            <person name="Wakatake T."/>
            <person name="Sakakibara H."/>
            <person name="Demura T."/>
            <person name="Yamaguchi S."/>
            <person name="Yoneyama K."/>
            <person name="Manabe R.I."/>
            <person name="Nelson D.C."/>
            <person name="Schulman A.H."/>
            <person name="Timko M.P."/>
            <person name="dePamphilis C.W."/>
            <person name="Choi D."/>
            <person name="Shirasu K."/>
        </authorList>
    </citation>
    <scope>NUCLEOTIDE SEQUENCE [LARGE SCALE GENOMIC DNA]</scope>
    <source>
        <strain evidence="3">cv. UVA1</strain>
    </source>
</reference>
<protein>
    <submittedName>
        <fullName evidence="2">NADH-quinone oxidoreductase</fullName>
    </submittedName>
</protein>
<comment type="caution">
    <text evidence="2">The sequence shown here is derived from an EMBL/GenBank/DDBJ whole genome shotgun (WGS) entry which is preliminary data.</text>
</comment>
<organism evidence="2 3">
    <name type="scientific">Striga asiatica</name>
    <name type="common">Asiatic witchweed</name>
    <name type="synonym">Buchnera asiatica</name>
    <dbReference type="NCBI Taxonomy" id="4170"/>
    <lineage>
        <taxon>Eukaryota</taxon>
        <taxon>Viridiplantae</taxon>
        <taxon>Streptophyta</taxon>
        <taxon>Embryophyta</taxon>
        <taxon>Tracheophyta</taxon>
        <taxon>Spermatophyta</taxon>
        <taxon>Magnoliopsida</taxon>
        <taxon>eudicotyledons</taxon>
        <taxon>Gunneridae</taxon>
        <taxon>Pentapetalae</taxon>
        <taxon>asterids</taxon>
        <taxon>lamiids</taxon>
        <taxon>Lamiales</taxon>
        <taxon>Orobanchaceae</taxon>
        <taxon>Buchnereae</taxon>
        <taxon>Striga</taxon>
    </lineage>
</organism>
<keyword evidence="3" id="KW-1185">Reference proteome</keyword>
<evidence type="ECO:0000313" key="2">
    <source>
        <dbReference type="EMBL" id="GER43608.1"/>
    </source>
</evidence>
<proteinExistence type="predicted"/>
<evidence type="ECO:0000256" key="1">
    <source>
        <dbReference type="SAM" id="MobiDB-lite"/>
    </source>
</evidence>
<sequence length="196" mass="21530">MLSSTVRSIKSTTATQVLRHSDTSPVKIEKVTSINWTDLVSLSRLLSSAVVVIGCGDVVLEGWRRWGRLDVDSGRRGVGNGENWEIFKGGGRERLECDRIWLCIGGAFGRSLRGQRRRLIFFPLLRVGSELREWEAVKTEHDSIADETGGRREAGGGVTGGRTGNTRIFTVTATDGRWRRLTCGGGLTVGGPFLWV</sequence>